<dbReference type="InterPro" id="IPR019350">
    <property type="entry name" value="RNA_pol_I-sp_TIF_RRN6-like"/>
</dbReference>
<name>A0AAD3TNN2_9TREE</name>
<organism evidence="2 3">
    <name type="scientific">Cutaneotrichosporon spelunceum</name>
    <dbReference type="NCBI Taxonomy" id="1672016"/>
    <lineage>
        <taxon>Eukaryota</taxon>
        <taxon>Fungi</taxon>
        <taxon>Dikarya</taxon>
        <taxon>Basidiomycota</taxon>
        <taxon>Agaricomycotina</taxon>
        <taxon>Tremellomycetes</taxon>
        <taxon>Trichosporonales</taxon>
        <taxon>Trichosporonaceae</taxon>
        <taxon>Cutaneotrichosporon</taxon>
    </lineage>
</organism>
<reference evidence="2" key="2">
    <citation type="submission" date="2023-06" db="EMBL/GenBank/DDBJ databases">
        <authorList>
            <person name="Kobayashi Y."/>
            <person name="Kayamori A."/>
            <person name="Aoki K."/>
            <person name="Shiwa Y."/>
            <person name="Fujita N."/>
            <person name="Sugita T."/>
            <person name="Iwasaki W."/>
            <person name="Tanaka N."/>
            <person name="Takashima M."/>
        </authorList>
    </citation>
    <scope>NUCLEOTIDE SEQUENCE</scope>
    <source>
        <strain evidence="2">HIS016</strain>
    </source>
</reference>
<reference evidence="2" key="1">
    <citation type="journal article" date="2023" name="BMC Genomics">
        <title>Chromosome-level genome assemblies of Cutaneotrichosporon spp. (Trichosporonales, Basidiomycota) reveal imbalanced evolution between nucleotide sequences and chromosome synteny.</title>
        <authorList>
            <person name="Kobayashi Y."/>
            <person name="Kayamori A."/>
            <person name="Aoki K."/>
            <person name="Shiwa Y."/>
            <person name="Matsutani M."/>
            <person name="Fujita N."/>
            <person name="Sugita T."/>
            <person name="Iwasaki W."/>
            <person name="Tanaka N."/>
            <person name="Takashima M."/>
        </authorList>
    </citation>
    <scope>NUCLEOTIDE SEQUENCE</scope>
    <source>
        <strain evidence="2">HIS016</strain>
    </source>
</reference>
<sequence>MVSVVFQSPRPKAFVPSVMAVSVVEPPTRLASGPNRREAEPALASGPHAGETAVFVSLDSRRGLRQLSQVLVYACGTRESRLGVIPLWPESQTHNAGLRDDDRGGSHSVDTYNSPILQIASSPYLSGRRVDGGATSMVVRLENTTHLINLYANPEFSVASSSPPILVTRVAELDRRLTDGLRHVDVAIDPREWSRVAIVDEGGGVWLWWEEKELVKHRLAKLTKL</sequence>
<dbReference type="PANTHER" id="PTHR28221">
    <property type="entry name" value="RNA POLYMERASE I-SPECIFIC TRANSCRIPTION INITIATION FACTOR RRN6"/>
    <property type="match status" value="1"/>
</dbReference>
<keyword evidence="3" id="KW-1185">Reference proteome</keyword>
<evidence type="ECO:0000259" key="1">
    <source>
        <dbReference type="Pfam" id="PF10214"/>
    </source>
</evidence>
<dbReference type="Proteomes" id="UP001222932">
    <property type="component" value="Unassembled WGS sequence"/>
</dbReference>
<evidence type="ECO:0000313" key="3">
    <source>
        <dbReference type="Proteomes" id="UP001222932"/>
    </source>
</evidence>
<gene>
    <name evidence="2" type="ORF">CspeluHIS016_0107770</name>
</gene>
<comment type="caution">
    <text evidence="2">The sequence shown here is derived from an EMBL/GenBank/DDBJ whole genome shotgun (WGS) entry which is preliminary data.</text>
</comment>
<dbReference type="AlphaFoldDB" id="A0AAD3TNN2"/>
<dbReference type="EMBL" id="BTCM01000001">
    <property type="protein sequence ID" value="GMK54191.1"/>
    <property type="molecule type" value="Genomic_DNA"/>
</dbReference>
<feature type="domain" description="RRN6 beta-propeller" evidence="1">
    <location>
        <begin position="59"/>
        <end position="210"/>
    </location>
</feature>
<dbReference type="InterPro" id="IPR048535">
    <property type="entry name" value="RRN6_beta-prop"/>
</dbReference>
<accession>A0AAD3TNN2</accession>
<protein>
    <recommendedName>
        <fullName evidence="1">RRN6 beta-propeller domain-containing protein</fullName>
    </recommendedName>
</protein>
<evidence type="ECO:0000313" key="2">
    <source>
        <dbReference type="EMBL" id="GMK54191.1"/>
    </source>
</evidence>
<dbReference type="PANTHER" id="PTHR28221:SF2">
    <property type="entry name" value="RNA POLYMERASE I-SPECIFIC TRANSCRIPTION INITIATION FACTOR RRN6"/>
    <property type="match status" value="1"/>
</dbReference>
<dbReference type="Pfam" id="PF10214">
    <property type="entry name" value="Rrn6_beta-prop"/>
    <property type="match status" value="1"/>
</dbReference>
<proteinExistence type="predicted"/>